<dbReference type="GO" id="GO:0009307">
    <property type="term" value="P:DNA restriction-modification system"/>
    <property type="evidence" value="ECO:0007669"/>
    <property type="project" value="UniProtKB-KW"/>
</dbReference>
<gene>
    <name evidence="5" type="ORF">PMF13cell1_02258</name>
</gene>
<dbReference type="InterPro" id="IPR044946">
    <property type="entry name" value="Restrct_endonuc_typeI_TRD_sf"/>
</dbReference>
<evidence type="ECO:0000313" key="6">
    <source>
        <dbReference type="Proteomes" id="UP000289794"/>
    </source>
</evidence>
<dbReference type="Pfam" id="PF01420">
    <property type="entry name" value="Methylase_S"/>
    <property type="match status" value="2"/>
</dbReference>
<accession>A0A4P6LW18</accession>
<dbReference type="EMBL" id="CP035945">
    <property type="protein sequence ID" value="QBE96711.1"/>
    <property type="molecule type" value="Genomic_DNA"/>
</dbReference>
<dbReference type="AlphaFoldDB" id="A0A4P6LW18"/>
<feature type="domain" description="Type I restriction modification DNA specificity" evidence="4">
    <location>
        <begin position="5"/>
        <end position="181"/>
    </location>
</feature>
<comment type="similarity">
    <text evidence="1">Belongs to the type-I restriction system S methylase family.</text>
</comment>
<dbReference type="Gene3D" id="1.10.287.1120">
    <property type="entry name" value="Bipartite methylase S protein"/>
    <property type="match status" value="1"/>
</dbReference>
<sequence length="410" mass="46456">MVTYPSDWKEYKINDIAMTYIGLVTTMTTNYSNSGVRLIRNQDIENNKFVFKENIFLNRNFAKKNKSRMHEIGDIITVHTGDIGTSSVIDDTLVGSLGFATIVTRVNKVKANPYFISWYFNSKYFKDYIYSIMTGDGRNNLNMKDFNKTIFYLPPLPEQQAIASILSDFDKHIDNLTELIEKKKAIRDGALEDLVSGRIRIDGFNGEWKSISFSQYFTLLPTNTYSREQLSDSGEIGNIHYGDVLIKYGCVLSQNDYIPRLIDTSKVTVKQYLNKNDVIIADTAEDETVGKAVQIGELNIPLISGLHTIACRPNYQTAGGFLGYYINSNCYHDQLLPYITGIKVSSISKKSIGETELYIPVDPKEQQAIAEVLTAMDEEIESLKIEKEKMIHIKEGAMDDLLTGRVRLKV</sequence>
<dbReference type="InterPro" id="IPR000055">
    <property type="entry name" value="Restrct_endonuc_typeI_TRD"/>
</dbReference>
<evidence type="ECO:0000313" key="5">
    <source>
        <dbReference type="EMBL" id="QBE96711.1"/>
    </source>
</evidence>
<keyword evidence="2" id="KW-0680">Restriction system</keyword>
<dbReference type="SUPFAM" id="SSF116734">
    <property type="entry name" value="DNA methylase specificity domain"/>
    <property type="match status" value="2"/>
</dbReference>
<dbReference type="PANTHER" id="PTHR30408">
    <property type="entry name" value="TYPE-1 RESTRICTION ENZYME ECOKI SPECIFICITY PROTEIN"/>
    <property type="match status" value="1"/>
</dbReference>
<dbReference type="Gene3D" id="3.90.220.20">
    <property type="entry name" value="DNA methylase specificity domains"/>
    <property type="match status" value="2"/>
</dbReference>
<evidence type="ECO:0000256" key="1">
    <source>
        <dbReference type="ARBA" id="ARBA00010923"/>
    </source>
</evidence>
<dbReference type="InterPro" id="IPR052021">
    <property type="entry name" value="Type-I_RS_S_subunit"/>
</dbReference>
<evidence type="ECO:0000259" key="4">
    <source>
        <dbReference type="Pfam" id="PF01420"/>
    </source>
</evidence>
<dbReference type="Proteomes" id="UP000289794">
    <property type="component" value="Chromosome"/>
</dbReference>
<organism evidence="5 6">
    <name type="scientific">Blautia producta</name>
    <dbReference type="NCBI Taxonomy" id="33035"/>
    <lineage>
        <taxon>Bacteria</taxon>
        <taxon>Bacillati</taxon>
        <taxon>Bacillota</taxon>
        <taxon>Clostridia</taxon>
        <taxon>Lachnospirales</taxon>
        <taxon>Lachnospiraceae</taxon>
        <taxon>Blautia</taxon>
    </lineage>
</organism>
<feature type="domain" description="Type I restriction modification DNA specificity" evidence="4">
    <location>
        <begin position="208"/>
        <end position="386"/>
    </location>
</feature>
<dbReference type="KEGG" id="bpro:PMF13cell1_02258"/>
<proteinExistence type="inferred from homology"/>
<evidence type="ECO:0000256" key="3">
    <source>
        <dbReference type="ARBA" id="ARBA00023125"/>
    </source>
</evidence>
<keyword evidence="3" id="KW-0238">DNA-binding</keyword>
<dbReference type="REBASE" id="301948">
    <property type="entry name" value="S.BprPMF1ORF2257P"/>
</dbReference>
<protein>
    <recommendedName>
        <fullName evidence="4">Type I restriction modification DNA specificity domain-containing protein</fullName>
    </recommendedName>
</protein>
<dbReference type="GO" id="GO:0003677">
    <property type="term" value="F:DNA binding"/>
    <property type="evidence" value="ECO:0007669"/>
    <property type="project" value="UniProtKB-KW"/>
</dbReference>
<reference evidence="5 6" key="1">
    <citation type="submission" date="2019-01" db="EMBL/GenBank/DDBJ databases">
        <title>PMF-metabolizing Aryl O-demethylase.</title>
        <authorList>
            <person name="Kim M."/>
        </authorList>
    </citation>
    <scope>NUCLEOTIDE SEQUENCE [LARGE SCALE GENOMIC DNA]</scope>
    <source>
        <strain evidence="5 6">PMF1</strain>
    </source>
</reference>
<dbReference type="RefSeq" id="WP_130180774.1">
    <property type="nucleotide sequence ID" value="NZ_CP035945.1"/>
</dbReference>
<name>A0A4P6LW18_9FIRM</name>
<dbReference type="PANTHER" id="PTHR30408:SF12">
    <property type="entry name" value="TYPE I RESTRICTION ENZYME MJAVIII SPECIFICITY SUBUNIT"/>
    <property type="match status" value="1"/>
</dbReference>
<evidence type="ECO:0000256" key="2">
    <source>
        <dbReference type="ARBA" id="ARBA00022747"/>
    </source>
</evidence>